<dbReference type="Proteomes" id="UP000634136">
    <property type="component" value="Unassembled WGS sequence"/>
</dbReference>
<dbReference type="EMBL" id="JAAIUW010000010">
    <property type="protein sequence ID" value="KAF7813814.1"/>
    <property type="molecule type" value="Genomic_DNA"/>
</dbReference>
<reference evidence="1" key="1">
    <citation type="submission" date="2020-09" db="EMBL/GenBank/DDBJ databases">
        <title>Genome-Enabled Discovery of Anthraquinone Biosynthesis in Senna tora.</title>
        <authorList>
            <person name="Kang S.-H."/>
            <person name="Pandey R.P."/>
            <person name="Lee C.-M."/>
            <person name="Sim J.-S."/>
            <person name="Jeong J.-T."/>
            <person name="Choi B.-S."/>
            <person name="Jung M."/>
            <person name="Ginzburg D."/>
            <person name="Zhao K."/>
            <person name="Won S.Y."/>
            <person name="Oh T.-J."/>
            <person name="Yu Y."/>
            <person name="Kim N.-H."/>
            <person name="Lee O.R."/>
            <person name="Lee T.-H."/>
            <person name="Bashyal P."/>
            <person name="Kim T.-S."/>
            <person name="Lee W.-H."/>
            <person name="Kawkins C."/>
            <person name="Kim C.-K."/>
            <person name="Kim J.S."/>
            <person name="Ahn B.O."/>
            <person name="Rhee S.Y."/>
            <person name="Sohng J.K."/>
        </authorList>
    </citation>
    <scope>NUCLEOTIDE SEQUENCE</scope>
    <source>
        <tissue evidence="1">Leaf</tissue>
    </source>
</reference>
<sequence length="80" mass="8608">MKDSSVVVLIPSHLCACSFILCDDHGGALLTGSTRKFWASSPLVAEALALREGLNACSNLDSDFKMLIDYLTLCIGFLDL</sequence>
<proteinExistence type="predicted"/>
<gene>
    <name evidence="1" type="ORF">G2W53_034790</name>
</gene>
<name>A0A834WE30_9FABA</name>
<accession>A0A834WE30</accession>
<evidence type="ECO:0000313" key="1">
    <source>
        <dbReference type="EMBL" id="KAF7813814.1"/>
    </source>
</evidence>
<evidence type="ECO:0000313" key="2">
    <source>
        <dbReference type="Proteomes" id="UP000634136"/>
    </source>
</evidence>
<comment type="caution">
    <text evidence="1">The sequence shown here is derived from an EMBL/GenBank/DDBJ whole genome shotgun (WGS) entry which is preliminary data.</text>
</comment>
<keyword evidence="2" id="KW-1185">Reference proteome</keyword>
<dbReference type="AlphaFoldDB" id="A0A834WE30"/>
<evidence type="ECO:0008006" key="3">
    <source>
        <dbReference type="Google" id="ProtNLM"/>
    </source>
</evidence>
<protein>
    <recommendedName>
        <fullName evidence="3">RNase H type-1 domain-containing protein</fullName>
    </recommendedName>
</protein>
<organism evidence="1 2">
    <name type="scientific">Senna tora</name>
    <dbReference type="NCBI Taxonomy" id="362788"/>
    <lineage>
        <taxon>Eukaryota</taxon>
        <taxon>Viridiplantae</taxon>
        <taxon>Streptophyta</taxon>
        <taxon>Embryophyta</taxon>
        <taxon>Tracheophyta</taxon>
        <taxon>Spermatophyta</taxon>
        <taxon>Magnoliopsida</taxon>
        <taxon>eudicotyledons</taxon>
        <taxon>Gunneridae</taxon>
        <taxon>Pentapetalae</taxon>
        <taxon>rosids</taxon>
        <taxon>fabids</taxon>
        <taxon>Fabales</taxon>
        <taxon>Fabaceae</taxon>
        <taxon>Caesalpinioideae</taxon>
        <taxon>Cassia clade</taxon>
        <taxon>Senna</taxon>
    </lineage>
</organism>